<comment type="caution">
    <text evidence="2">The sequence shown here is derived from an EMBL/GenBank/DDBJ whole genome shotgun (WGS) entry which is preliminary data.</text>
</comment>
<organism evidence="2 3">
    <name type="scientific">Hibiscus syriacus</name>
    <name type="common">Rose of Sharon</name>
    <dbReference type="NCBI Taxonomy" id="106335"/>
    <lineage>
        <taxon>Eukaryota</taxon>
        <taxon>Viridiplantae</taxon>
        <taxon>Streptophyta</taxon>
        <taxon>Embryophyta</taxon>
        <taxon>Tracheophyta</taxon>
        <taxon>Spermatophyta</taxon>
        <taxon>Magnoliopsida</taxon>
        <taxon>eudicotyledons</taxon>
        <taxon>Gunneridae</taxon>
        <taxon>Pentapetalae</taxon>
        <taxon>rosids</taxon>
        <taxon>malvids</taxon>
        <taxon>Malvales</taxon>
        <taxon>Malvaceae</taxon>
        <taxon>Malvoideae</taxon>
        <taxon>Hibiscus</taxon>
    </lineage>
</organism>
<evidence type="ECO:0008006" key="4">
    <source>
        <dbReference type="Google" id="ProtNLM"/>
    </source>
</evidence>
<keyword evidence="3" id="KW-1185">Reference proteome</keyword>
<sequence>MQFVLMANGILMENLEFLVYRHGSSGTNGSNRGRGCGHSSGHPQCHLCGKFGHVVYKYYYRFDHTIHGNAFGTTSGSQRGRGGSRDDGGTQGRFTYGYHTSTQALTHLAVGHGGVDVFDCKVQALHTNGGGELPWKVENFRSIKALGGGTSIMVPLSLVSSPVQELSRPDVDASIPPLVSAQGVLSPLPVPVDTFLDDLLDQSEKLSVSMLRQCVEDICGACVAAKVDDFCVVASNVPTYVSNRHAMVTQSCSVSDMASNCSGKKCDRLVYLLIYVDDIIVTGSDYELQSVITSLNRVFSLKDLRRFEYFLGIRVTVLSQRKCIEELLCQFCLNKAKALPTPMIANCKLSVSGGVVAYNPTDFRSIEPLDEHFLVVKRIICYLQDDRPLVFVSTLVGIMCLGYLRSNNCVSVDN</sequence>
<proteinExistence type="predicted"/>
<dbReference type="Proteomes" id="UP000436088">
    <property type="component" value="Unassembled WGS sequence"/>
</dbReference>
<evidence type="ECO:0000313" key="2">
    <source>
        <dbReference type="EMBL" id="KAE8733133.1"/>
    </source>
</evidence>
<protein>
    <recommendedName>
        <fullName evidence="4">Reverse transcriptase Ty1/copia-type domain-containing protein</fullName>
    </recommendedName>
</protein>
<evidence type="ECO:0000256" key="1">
    <source>
        <dbReference type="SAM" id="MobiDB-lite"/>
    </source>
</evidence>
<evidence type="ECO:0000313" key="3">
    <source>
        <dbReference type="Proteomes" id="UP000436088"/>
    </source>
</evidence>
<name>A0A6A3CV17_HIBSY</name>
<reference evidence="2" key="1">
    <citation type="submission" date="2019-09" db="EMBL/GenBank/DDBJ databases">
        <title>Draft genome information of white flower Hibiscus syriacus.</title>
        <authorList>
            <person name="Kim Y.-M."/>
        </authorList>
    </citation>
    <scope>NUCLEOTIDE SEQUENCE [LARGE SCALE GENOMIC DNA]</scope>
    <source>
        <strain evidence="2">YM2019G1</strain>
    </source>
</reference>
<dbReference type="AlphaFoldDB" id="A0A6A3CV17"/>
<accession>A0A6A3CV17</accession>
<feature type="region of interest" description="Disordered" evidence="1">
    <location>
        <begin position="71"/>
        <end position="92"/>
    </location>
</feature>
<gene>
    <name evidence="2" type="ORF">F3Y22_tig00001509pilonHSYRG00015</name>
</gene>
<dbReference type="EMBL" id="VEPZ02000124">
    <property type="protein sequence ID" value="KAE8733133.1"/>
    <property type="molecule type" value="Genomic_DNA"/>
</dbReference>